<name>A0ABT6AF41_9ACTN</name>
<dbReference type="EMBL" id="JARJBB010000058">
    <property type="protein sequence ID" value="MDF3303263.1"/>
    <property type="molecule type" value="Genomic_DNA"/>
</dbReference>
<evidence type="ECO:0000313" key="2">
    <source>
        <dbReference type="EMBL" id="MDF3303263.1"/>
    </source>
</evidence>
<keyword evidence="3" id="KW-1185">Reference proteome</keyword>
<sequence length="322" mass="34589">MPDSTLKYNLATPEGQAISRLLRQIKNIEDGDGEWNGGDTVDLLCDFFISLGIDIDRGDYQVDAVPPQAVSPEAAPDTVAELLAAHAEFTTSGYPTGNEGFFYAESGDDGFTDFTVLTFPTASAARVRRAMSVLRAAGYTATGQAPTSPEAAVRTVRVDDGVLRALPDDATTAERATRMLQDAGFTQHPETGDRALVVSYSAPTPVIWRPHWVQIDVTAPRTTGRDAREEVAHAIATTLTDAGWTVDVRGTETLHTAPPTAGPTPVPNPKPAPEPVGDPELVPADVIASIHNVLEYNWSAEQLDYDQQDPEGQKNHIANDMN</sequence>
<feature type="region of interest" description="Disordered" evidence="1">
    <location>
        <begin position="253"/>
        <end position="278"/>
    </location>
</feature>
<evidence type="ECO:0000313" key="3">
    <source>
        <dbReference type="Proteomes" id="UP001221150"/>
    </source>
</evidence>
<proteinExistence type="predicted"/>
<feature type="compositionally biased region" description="Pro residues" evidence="1">
    <location>
        <begin position="260"/>
        <end position="276"/>
    </location>
</feature>
<comment type="caution">
    <text evidence="2">The sequence shown here is derived from an EMBL/GenBank/DDBJ whole genome shotgun (WGS) entry which is preliminary data.</text>
</comment>
<gene>
    <name evidence="2" type="ORF">P3H78_32595</name>
</gene>
<evidence type="ECO:0000256" key="1">
    <source>
        <dbReference type="SAM" id="MobiDB-lite"/>
    </source>
</evidence>
<reference evidence="2 3" key="1">
    <citation type="submission" date="2023-03" db="EMBL/GenBank/DDBJ databases">
        <title>Draft genome sequence of Streptomyces sp. K1PA1 isolated from peat swamp forest in Thailand.</title>
        <authorList>
            <person name="Klaysubun C."/>
            <person name="Duangmal K."/>
        </authorList>
    </citation>
    <scope>NUCLEOTIDE SEQUENCE [LARGE SCALE GENOMIC DNA]</scope>
    <source>
        <strain evidence="2 3">K1PA1</strain>
    </source>
</reference>
<feature type="non-terminal residue" evidence="2">
    <location>
        <position position="322"/>
    </location>
</feature>
<dbReference type="RefSeq" id="WP_276112796.1">
    <property type="nucleotide sequence ID" value="NZ_JARJBB010000058.1"/>
</dbReference>
<protein>
    <submittedName>
        <fullName evidence="2">Uncharacterized protein</fullName>
    </submittedName>
</protein>
<dbReference type="Proteomes" id="UP001221150">
    <property type="component" value="Unassembled WGS sequence"/>
</dbReference>
<accession>A0ABT6AF41</accession>
<organism evidence="2 3">
    <name type="scientific">Streptomyces tropicalis</name>
    <dbReference type="NCBI Taxonomy" id="3034234"/>
    <lineage>
        <taxon>Bacteria</taxon>
        <taxon>Bacillati</taxon>
        <taxon>Actinomycetota</taxon>
        <taxon>Actinomycetes</taxon>
        <taxon>Kitasatosporales</taxon>
        <taxon>Streptomycetaceae</taxon>
        <taxon>Streptomyces</taxon>
    </lineage>
</organism>